<keyword evidence="3" id="KW-1185">Reference proteome</keyword>
<feature type="region of interest" description="Disordered" evidence="1">
    <location>
        <begin position="1"/>
        <end position="70"/>
    </location>
</feature>
<accession>A0ABM8BAW5</accession>
<feature type="compositionally biased region" description="Basic and acidic residues" evidence="1">
    <location>
        <begin position="1"/>
        <end position="10"/>
    </location>
</feature>
<feature type="compositionally biased region" description="Low complexity" evidence="1">
    <location>
        <begin position="179"/>
        <end position="216"/>
    </location>
</feature>
<feature type="region of interest" description="Disordered" evidence="1">
    <location>
        <begin position="91"/>
        <end position="120"/>
    </location>
</feature>
<dbReference type="EMBL" id="AP026800">
    <property type="protein sequence ID" value="BDR54040.1"/>
    <property type="molecule type" value="Genomic_DNA"/>
</dbReference>
<dbReference type="Proteomes" id="UP001321748">
    <property type="component" value="Chromosome"/>
</dbReference>
<proteinExistence type="predicted"/>
<gene>
    <name evidence="2" type="ORF">KIMH_01510</name>
</gene>
<name>A0ABM8BAW5_9BIFI</name>
<organism evidence="2 3">
    <name type="scientific">Bombiscardovia apis</name>
    <dbReference type="NCBI Taxonomy" id="2932182"/>
    <lineage>
        <taxon>Bacteria</taxon>
        <taxon>Bacillati</taxon>
        <taxon>Actinomycetota</taxon>
        <taxon>Actinomycetes</taxon>
        <taxon>Bifidobacteriales</taxon>
        <taxon>Bifidobacteriaceae</taxon>
        <taxon>Bombiscardovia</taxon>
    </lineage>
</organism>
<evidence type="ECO:0008006" key="4">
    <source>
        <dbReference type="Google" id="ProtNLM"/>
    </source>
</evidence>
<evidence type="ECO:0000313" key="3">
    <source>
        <dbReference type="Proteomes" id="UP001321748"/>
    </source>
</evidence>
<feature type="compositionally biased region" description="Basic and acidic residues" evidence="1">
    <location>
        <begin position="98"/>
        <end position="114"/>
    </location>
</feature>
<evidence type="ECO:0000256" key="1">
    <source>
        <dbReference type="SAM" id="MobiDB-lite"/>
    </source>
</evidence>
<feature type="region of interest" description="Disordered" evidence="1">
    <location>
        <begin position="179"/>
        <end position="239"/>
    </location>
</feature>
<protein>
    <recommendedName>
        <fullName evidence="4">Colicin transporter</fullName>
    </recommendedName>
</protein>
<evidence type="ECO:0000313" key="2">
    <source>
        <dbReference type="EMBL" id="BDR54040.1"/>
    </source>
</evidence>
<reference evidence="2 3" key="1">
    <citation type="journal article" date="2023" name="Microbiol. Spectr.">
        <title>Symbiosis of Carpenter Bees with Uncharacterized Lactic Acid Bacteria Showing NAD Auxotrophy.</title>
        <authorList>
            <person name="Kawasaki S."/>
            <person name="Ozawa K."/>
            <person name="Mori T."/>
            <person name="Yamamoto A."/>
            <person name="Ito M."/>
            <person name="Ohkuma M."/>
            <person name="Sakamoto M."/>
            <person name="Matsutani M."/>
        </authorList>
    </citation>
    <scope>NUCLEOTIDE SEQUENCE [LARGE SCALE GENOMIC DNA]</scope>
    <source>
        <strain evidence="2 3">KimH</strain>
    </source>
</reference>
<sequence length="249" mass="25442">MSKAQKEAAKLGEVGEEQVTDPATVEQLRKAGRELAALPKQECAASDSADSLRSGAKKYRQSQEAMDKQAGLLSRAADALARSRDAKALADAKQGLRGKQDEGSKLLADSEGKVADNASRESLQQAIADAGKVDSAQPGDYVKVQANLQGAIDAVNANVQAKADADAQAAAAAAAQAAQVAQVPVQRGQSYQPAYQPAQPAPQASQPAPQAPAPAAGGSGDKHYRIGTEHQQGTGGCAIGMFGNPTGNC</sequence>